<dbReference type="Proteomes" id="UP001314635">
    <property type="component" value="Unassembled WGS sequence"/>
</dbReference>
<feature type="signal peptide" evidence="1">
    <location>
        <begin position="1"/>
        <end position="25"/>
    </location>
</feature>
<evidence type="ECO:0000313" key="3">
    <source>
        <dbReference type="EMBL" id="MBR1138113.1"/>
    </source>
</evidence>
<feature type="chain" id="PRO_5046189222" evidence="1">
    <location>
        <begin position="26"/>
        <end position="278"/>
    </location>
</feature>
<dbReference type="InterPro" id="IPR029062">
    <property type="entry name" value="Class_I_gatase-like"/>
</dbReference>
<dbReference type="RefSeq" id="WP_211400670.1">
    <property type="nucleotide sequence ID" value="NZ_JAFCLK010000019.1"/>
</dbReference>
<accession>A0ABS5GA17</accession>
<dbReference type="Pfam" id="PF01965">
    <property type="entry name" value="DJ-1_PfpI"/>
    <property type="match status" value="1"/>
</dbReference>
<dbReference type="CDD" id="cd03139">
    <property type="entry name" value="GATase1_PfpI_2"/>
    <property type="match status" value="1"/>
</dbReference>
<dbReference type="PANTHER" id="PTHR43130">
    <property type="entry name" value="ARAC-FAMILY TRANSCRIPTIONAL REGULATOR"/>
    <property type="match status" value="1"/>
</dbReference>
<keyword evidence="1" id="KW-0732">Signal</keyword>
<dbReference type="Gene3D" id="3.40.50.880">
    <property type="match status" value="1"/>
</dbReference>
<dbReference type="InterPro" id="IPR052158">
    <property type="entry name" value="INH-QAR"/>
</dbReference>
<dbReference type="InterPro" id="IPR002818">
    <property type="entry name" value="DJ-1/PfpI"/>
</dbReference>
<gene>
    <name evidence="3" type="ORF">JQ619_20270</name>
</gene>
<keyword evidence="4" id="KW-1185">Reference proteome</keyword>
<dbReference type="InterPro" id="IPR006311">
    <property type="entry name" value="TAT_signal"/>
</dbReference>
<comment type="caution">
    <text evidence="3">The sequence shown here is derived from an EMBL/GenBank/DDBJ whole genome shotgun (WGS) entry which is preliminary data.</text>
</comment>
<dbReference type="PANTHER" id="PTHR43130:SF2">
    <property type="entry name" value="DJ-1_PFPI DOMAIN-CONTAINING PROTEIN"/>
    <property type="match status" value="1"/>
</dbReference>
<sequence>MITKRDLLLASAAGLAGASLKPALAAEVAAGATAGNDMSQVPASWMGKEQIAFLIYPEFTALDMVGPHAMLTGLLGATTHIVAKSKDIVKSDTGLAFQPSATFDECPLDLDIICVPGGATGTLAAMQDDATLRFLRDRGSRARFVTSVCTGSLLLGAAGLLTGYKATSHWATITLLQLFGATASDDRIVRDRNRITAGGVTSGIDFGLSLVAQLRDRQYAECVQLMAQYAPEPPFDAGTPARAPADVTKMMTDMFIDFNKQAETIGREAYSRYRDGRL</sequence>
<evidence type="ECO:0000259" key="2">
    <source>
        <dbReference type="Pfam" id="PF01965"/>
    </source>
</evidence>
<dbReference type="EMBL" id="JAFCLK010000019">
    <property type="protein sequence ID" value="MBR1138113.1"/>
    <property type="molecule type" value="Genomic_DNA"/>
</dbReference>
<organism evidence="3 4">
    <name type="scientific">Bradyrhizobium denitrificans</name>
    <dbReference type="NCBI Taxonomy" id="2734912"/>
    <lineage>
        <taxon>Bacteria</taxon>
        <taxon>Pseudomonadati</taxon>
        <taxon>Pseudomonadota</taxon>
        <taxon>Alphaproteobacteria</taxon>
        <taxon>Hyphomicrobiales</taxon>
        <taxon>Nitrobacteraceae</taxon>
        <taxon>Bradyrhizobium</taxon>
    </lineage>
</organism>
<dbReference type="PROSITE" id="PS51318">
    <property type="entry name" value="TAT"/>
    <property type="match status" value="1"/>
</dbReference>
<evidence type="ECO:0000256" key="1">
    <source>
        <dbReference type="SAM" id="SignalP"/>
    </source>
</evidence>
<protein>
    <submittedName>
        <fullName evidence="3">DJ-1/PfpI family protein</fullName>
    </submittedName>
</protein>
<name>A0ABS5GA17_9BRAD</name>
<evidence type="ECO:0000313" key="4">
    <source>
        <dbReference type="Proteomes" id="UP001314635"/>
    </source>
</evidence>
<feature type="domain" description="DJ-1/PfpI" evidence="2">
    <location>
        <begin position="50"/>
        <end position="213"/>
    </location>
</feature>
<reference evidence="4" key="1">
    <citation type="journal article" date="2021" name="ISME J.">
        <title>Evolutionary origin and ecological implication of a unique nif island in free-living Bradyrhizobium lineages.</title>
        <authorList>
            <person name="Tao J."/>
        </authorList>
    </citation>
    <scope>NUCLEOTIDE SEQUENCE [LARGE SCALE GENOMIC DNA]</scope>
    <source>
        <strain evidence="4">SZCCT0094</strain>
    </source>
</reference>
<proteinExistence type="predicted"/>
<dbReference type="SUPFAM" id="SSF52317">
    <property type="entry name" value="Class I glutamine amidotransferase-like"/>
    <property type="match status" value="1"/>
</dbReference>